<keyword evidence="2" id="KW-1185">Reference proteome</keyword>
<protein>
    <submittedName>
        <fullName evidence="1">Uncharacterized protein</fullName>
    </submittedName>
</protein>
<dbReference type="AlphaFoldDB" id="A0A9P4K6P9"/>
<comment type="caution">
    <text evidence="1">The sequence shown here is derived from an EMBL/GenBank/DDBJ whole genome shotgun (WGS) entry which is preliminary data.</text>
</comment>
<reference evidence="2" key="1">
    <citation type="journal article" date="2020" name="Stud. Mycol.">
        <title>101 Dothideomycetes genomes: A test case for predicting lifestyles and emergence of pathogens.</title>
        <authorList>
            <person name="Haridas S."/>
            <person name="Albert R."/>
            <person name="Binder M."/>
            <person name="Bloem J."/>
            <person name="LaButti K."/>
            <person name="Salamov A."/>
            <person name="Andreopoulos B."/>
            <person name="Baker S."/>
            <person name="Barry K."/>
            <person name="Bills G."/>
            <person name="Bluhm B."/>
            <person name="Cannon C."/>
            <person name="Castanera R."/>
            <person name="Culley D."/>
            <person name="Daum C."/>
            <person name="Ezra D."/>
            <person name="Gonzalez J."/>
            <person name="Henrissat B."/>
            <person name="Kuo A."/>
            <person name="Liang C."/>
            <person name="Lipzen A."/>
            <person name="Lutzoni F."/>
            <person name="Magnuson J."/>
            <person name="Mondo S."/>
            <person name="Nolan M."/>
            <person name="Ohm R."/>
            <person name="Pangilinan J."/>
            <person name="Park H.-J."/>
            <person name="Ramirez L."/>
            <person name="Alfaro M."/>
            <person name="Sun H."/>
            <person name="Tritt A."/>
            <person name="Yoshinaga Y."/>
            <person name="Zwiers L.-H."/>
            <person name="Turgeon B."/>
            <person name="Goodwin S."/>
            <person name="Spatafora J."/>
            <person name="Crous P."/>
            <person name="Grigoriev I."/>
        </authorList>
    </citation>
    <scope>NUCLEOTIDE SEQUENCE [LARGE SCALE GENOMIC DNA]</scope>
    <source>
        <strain evidence="2">CBS 304.66</strain>
    </source>
</reference>
<dbReference type="Proteomes" id="UP000800093">
    <property type="component" value="Unassembled WGS sequence"/>
</dbReference>
<organism evidence="1 2">
    <name type="scientific">Lojkania enalia</name>
    <dbReference type="NCBI Taxonomy" id="147567"/>
    <lineage>
        <taxon>Eukaryota</taxon>
        <taxon>Fungi</taxon>
        <taxon>Dikarya</taxon>
        <taxon>Ascomycota</taxon>
        <taxon>Pezizomycotina</taxon>
        <taxon>Dothideomycetes</taxon>
        <taxon>Pleosporomycetidae</taxon>
        <taxon>Pleosporales</taxon>
        <taxon>Pleosporales incertae sedis</taxon>
        <taxon>Lojkania</taxon>
    </lineage>
</organism>
<accession>A0A9P4K6P9</accession>
<gene>
    <name evidence="1" type="ORF">CC78DRAFT_363417</name>
</gene>
<proteinExistence type="predicted"/>
<sequence>MECRINLPRELSLLFPFWWGRSYYHVGSFQCQPHQILWYSVSLQWLLAFFSRCFFRQSVCLLVSLDPCMSWDLMQRSVGHLKFLNNLYYSDLTRAGSLTTH</sequence>
<evidence type="ECO:0000313" key="1">
    <source>
        <dbReference type="EMBL" id="KAF2261100.1"/>
    </source>
</evidence>
<name>A0A9P4K6P9_9PLEO</name>
<evidence type="ECO:0000313" key="2">
    <source>
        <dbReference type="Proteomes" id="UP000800093"/>
    </source>
</evidence>
<dbReference type="EMBL" id="ML986665">
    <property type="protein sequence ID" value="KAF2261100.1"/>
    <property type="molecule type" value="Genomic_DNA"/>
</dbReference>